<dbReference type="PANTHER" id="PTHR43451:SF1">
    <property type="entry name" value="ACETYLTRANSFERASE"/>
    <property type="match status" value="1"/>
</dbReference>
<dbReference type="GO" id="GO:0016747">
    <property type="term" value="F:acyltransferase activity, transferring groups other than amino-acyl groups"/>
    <property type="evidence" value="ECO:0007669"/>
    <property type="project" value="InterPro"/>
</dbReference>
<accession>A0A9D0ZHA7</accession>
<evidence type="ECO:0000259" key="1">
    <source>
        <dbReference type="PROSITE" id="PS51186"/>
    </source>
</evidence>
<dbReference type="Pfam" id="PF13673">
    <property type="entry name" value="Acetyltransf_10"/>
    <property type="match status" value="1"/>
</dbReference>
<feature type="domain" description="N-acetyltransferase" evidence="1">
    <location>
        <begin position="1"/>
        <end position="151"/>
    </location>
</feature>
<dbReference type="Proteomes" id="UP000824262">
    <property type="component" value="Unassembled WGS sequence"/>
</dbReference>
<gene>
    <name evidence="2" type="ORF">IAB77_09180</name>
</gene>
<dbReference type="PROSITE" id="PS51186">
    <property type="entry name" value="GNAT"/>
    <property type="match status" value="1"/>
</dbReference>
<sequence length="168" mass="18995">MKLREYRHEDCAELAALFYDTVHSVNARDYTPEQLDAWATGKMDLRAWDASLSANRCLVAEEDGLIVGFGDISPDGYLDRLYVHSGFQGRGIATAICGELEGGVSAPRLTVEASITARPFFEKRGYRVVREQQVERHGVYLTNYFMEKIRRTASGGRAPHEAQREQFF</sequence>
<dbReference type="AlphaFoldDB" id="A0A9D0ZHA7"/>
<dbReference type="CDD" id="cd04301">
    <property type="entry name" value="NAT_SF"/>
    <property type="match status" value="1"/>
</dbReference>
<reference evidence="2" key="2">
    <citation type="journal article" date="2021" name="PeerJ">
        <title>Extensive microbial diversity within the chicken gut microbiome revealed by metagenomics and culture.</title>
        <authorList>
            <person name="Gilroy R."/>
            <person name="Ravi A."/>
            <person name="Getino M."/>
            <person name="Pursley I."/>
            <person name="Horton D.L."/>
            <person name="Alikhan N.F."/>
            <person name="Baker D."/>
            <person name="Gharbi K."/>
            <person name="Hall N."/>
            <person name="Watson M."/>
            <person name="Adriaenssens E.M."/>
            <person name="Foster-Nyarko E."/>
            <person name="Jarju S."/>
            <person name="Secka A."/>
            <person name="Antonio M."/>
            <person name="Oren A."/>
            <person name="Chaudhuri R.R."/>
            <person name="La Ragione R."/>
            <person name="Hildebrand F."/>
            <person name="Pallen M.J."/>
        </authorList>
    </citation>
    <scope>NUCLEOTIDE SEQUENCE</scope>
    <source>
        <strain evidence="2">ChiBcolR7-354</strain>
    </source>
</reference>
<comment type="caution">
    <text evidence="2">The sequence shown here is derived from an EMBL/GenBank/DDBJ whole genome shotgun (WGS) entry which is preliminary data.</text>
</comment>
<dbReference type="InterPro" id="IPR052564">
    <property type="entry name" value="N-acetyltrans/Recomb-assoc"/>
</dbReference>
<proteinExistence type="predicted"/>
<evidence type="ECO:0000313" key="2">
    <source>
        <dbReference type="EMBL" id="HIQ79411.1"/>
    </source>
</evidence>
<dbReference type="InterPro" id="IPR016181">
    <property type="entry name" value="Acyl_CoA_acyltransferase"/>
</dbReference>
<name>A0A9D0ZHA7_9FIRM</name>
<dbReference type="InterPro" id="IPR000182">
    <property type="entry name" value="GNAT_dom"/>
</dbReference>
<dbReference type="Gene3D" id="3.40.630.30">
    <property type="match status" value="1"/>
</dbReference>
<dbReference type="SUPFAM" id="SSF55729">
    <property type="entry name" value="Acyl-CoA N-acyltransferases (Nat)"/>
    <property type="match status" value="1"/>
</dbReference>
<evidence type="ECO:0000313" key="3">
    <source>
        <dbReference type="Proteomes" id="UP000824262"/>
    </source>
</evidence>
<dbReference type="PANTHER" id="PTHR43451">
    <property type="entry name" value="ACETYLTRANSFERASE (GNAT) FAMILY PROTEIN"/>
    <property type="match status" value="1"/>
</dbReference>
<protein>
    <submittedName>
        <fullName evidence="2">GNAT family N-acetyltransferase</fullName>
    </submittedName>
</protein>
<organism evidence="2 3">
    <name type="scientific">Candidatus Scatomorpha intestinavium</name>
    <dbReference type="NCBI Taxonomy" id="2840922"/>
    <lineage>
        <taxon>Bacteria</taxon>
        <taxon>Bacillati</taxon>
        <taxon>Bacillota</taxon>
        <taxon>Clostridia</taxon>
        <taxon>Eubacteriales</taxon>
        <taxon>Candidatus Scatomorpha</taxon>
    </lineage>
</organism>
<reference evidence="2" key="1">
    <citation type="submission" date="2020-10" db="EMBL/GenBank/DDBJ databases">
        <authorList>
            <person name="Gilroy R."/>
        </authorList>
    </citation>
    <scope>NUCLEOTIDE SEQUENCE</scope>
    <source>
        <strain evidence="2">ChiBcolR7-354</strain>
    </source>
</reference>
<dbReference type="EMBL" id="DVGA01000101">
    <property type="protein sequence ID" value="HIQ79411.1"/>
    <property type="molecule type" value="Genomic_DNA"/>
</dbReference>